<reference evidence="1 2" key="1">
    <citation type="submission" date="2018-06" db="EMBL/GenBank/DDBJ databases">
        <authorList>
            <consortium name="Pathogen Informatics"/>
            <person name="Doyle S."/>
        </authorList>
    </citation>
    <scope>NUCLEOTIDE SEQUENCE [LARGE SCALE GENOMIC DNA]</scope>
    <source>
        <strain evidence="1 2">NCTC11978</strain>
    </source>
</reference>
<dbReference type="Proteomes" id="UP000254033">
    <property type="component" value="Unassembled WGS sequence"/>
</dbReference>
<organism evidence="1 2">
    <name type="scientific">Legionella feeleii</name>
    <dbReference type="NCBI Taxonomy" id="453"/>
    <lineage>
        <taxon>Bacteria</taxon>
        <taxon>Pseudomonadati</taxon>
        <taxon>Pseudomonadota</taxon>
        <taxon>Gammaproteobacteria</taxon>
        <taxon>Legionellales</taxon>
        <taxon>Legionellaceae</taxon>
        <taxon>Legionella</taxon>
    </lineage>
</organism>
<sequence length="56" mass="6478">MDSSIIKNFFGNQRANTGKYNVRNKQTKSNKEVVEILLSLIIKDRLFICTHLYSST</sequence>
<proteinExistence type="predicted"/>
<evidence type="ECO:0000313" key="1">
    <source>
        <dbReference type="EMBL" id="STX88350.1"/>
    </source>
</evidence>
<protein>
    <submittedName>
        <fullName evidence="1">Uncharacterized protein</fullName>
    </submittedName>
</protein>
<dbReference type="EMBL" id="UGNY01000002">
    <property type="protein sequence ID" value="STX88350.1"/>
    <property type="molecule type" value="Genomic_DNA"/>
</dbReference>
<gene>
    <name evidence="1" type="ORF">NCTC11978_03367</name>
</gene>
<dbReference type="AlphaFoldDB" id="A0A378KNK1"/>
<accession>A0A378KNK1</accession>
<name>A0A378KNK1_9GAMM</name>
<evidence type="ECO:0000313" key="2">
    <source>
        <dbReference type="Proteomes" id="UP000254033"/>
    </source>
</evidence>